<comment type="caution">
    <text evidence="2">The sequence shown here is derived from an EMBL/GenBank/DDBJ whole genome shotgun (WGS) entry which is preliminary data.</text>
</comment>
<proteinExistence type="predicted"/>
<keyword evidence="1" id="KW-0732">Signal</keyword>
<evidence type="ECO:0000313" key="3">
    <source>
        <dbReference type="Proteomes" id="UP000028607"/>
    </source>
</evidence>
<dbReference type="eggNOG" id="ENOG5033FFG">
    <property type="taxonomic scope" value="Bacteria"/>
</dbReference>
<gene>
    <name evidence="2" type="ORF">DW2_04575</name>
</gene>
<dbReference type="Proteomes" id="UP000028607">
    <property type="component" value="Unassembled WGS sequence"/>
</dbReference>
<name>A0A085TYS7_9RHOB</name>
<protein>
    <submittedName>
        <fullName evidence="2">Uncharacterized protein</fullName>
    </submittedName>
</protein>
<reference evidence="2 3" key="2">
    <citation type="journal article" date="2015" name="Antonie Van Leeuwenhoek">
        <title>Thioclava indica sp. nov., isolated from surface seawater of the Indian Ocean.</title>
        <authorList>
            <person name="Liu Y."/>
            <person name="Lai Q."/>
            <person name="Du J."/>
            <person name="Xu H."/>
            <person name="Jiang L."/>
            <person name="Shao Z."/>
        </authorList>
    </citation>
    <scope>NUCLEOTIDE SEQUENCE [LARGE SCALE GENOMIC DNA]</scope>
    <source>
        <strain evidence="2 3">13D2W-2</strain>
    </source>
</reference>
<reference evidence="3" key="1">
    <citation type="submission" date="2013-04" db="EMBL/GenBank/DDBJ databases">
        <title>Thioclava sp. 13D2W-2 Genome Sequencing.</title>
        <authorList>
            <person name="Lai Q."/>
            <person name="Li G."/>
            <person name="Shao Z."/>
        </authorList>
    </citation>
    <scope>NUCLEOTIDE SEQUENCE [LARGE SCALE GENOMIC DNA]</scope>
    <source>
        <strain evidence="3">13D2W-2</strain>
    </source>
</reference>
<dbReference type="EMBL" id="AQRC01000003">
    <property type="protein sequence ID" value="KFE35874.1"/>
    <property type="molecule type" value="Genomic_DNA"/>
</dbReference>
<dbReference type="PATRIC" id="fig|1317124.6.peg.925"/>
<sequence>MFSRTAASGLVAATLLLPASFGTAQAQQARLLEFSPVKVTVKSHAGKGSARFDWLARRNPDPRPVERTAQARSLGNGSWVCSPSGFGSKSRCYQR</sequence>
<dbReference type="AlphaFoldDB" id="A0A085TYS7"/>
<accession>A0A085TYS7</accession>
<feature type="signal peptide" evidence="1">
    <location>
        <begin position="1"/>
        <end position="26"/>
    </location>
</feature>
<keyword evidence="3" id="KW-1185">Reference proteome</keyword>
<evidence type="ECO:0000256" key="1">
    <source>
        <dbReference type="SAM" id="SignalP"/>
    </source>
</evidence>
<organism evidence="2 3">
    <name type="scientific">Thioclava atlantica</name>
    <dbReference type="NCBI Taxonomy" id="1317124"/>
    <lineage>
        <taxon>Bacteria</taxon>
        <taxon>Pseudomonadati</taxon>
        <taxon>Pseudomonadota</taxon>
        <taxon>Alphaproteobacteria</taxon>
        <taxon>Rhodobacterales</taxon>
        <taxon>Paracoccaceae</taxon>
        <taxon>Thioclava</taxon>
    </lineage>
</organism>
<evidence type="ECO:0000313" key="2">
    <source>
        <dbReference type="EMBL" id="KFE35874.1"/>
    </source>
</evidence>
<feature type="chain" id="PRO_5001797785" evidence="1">
    <location>
        <begin position="27"/>
        <end position="95"/>
    </location>
</feature>